<dbReference type="InterPro" id="IPR050613">
    <property type="entry name" value="Sec_Metabolite_Reg"/>
</dbReference>
<dbReference type="AlphaFoldDB" id="A0A8H5B4F9"/>
<evidence type="ECO:0000259" key="5">
    <source>
        <dbReference type="PROSITE" id="PS50048"/>
    </source>
</evidence>
<dbReference type="InterPro" id="IPR001138">
    <property type="entry name" value="Zn2Cys6_DnaBD"/>
</dbReference>
<keyword evidence="2" id="KW-0479">Metal-binding</keyword>
<dbReference type="Proteomes" id="UP000567179">
    <property type="component" value="Unassembled WGS sequence"/>
</dbReference>
<dbReference type="SUPFAM" id="SSF57701">
    <property type="entry name" value="Zn2/Cys6 DNA-binding domain"/>
    <property type="match status" value="1"/>
</dbReference>
<dbReference type="Pfam" id="PF04082">
    <property type="entry name" value="Fungal_trans"/>
    <property type="match status" value="1"/>
</dbReference>
<feature type="compositionally biased region" description="Low complexity" evidence="4">
    <location>
        <begin position="698"/>
        <end position="714"/>
    </location>
</feature>
<dbReference type="PROSITE" id="PS50048">
    <property type="entry name" value="ZN2_CY6_FUNGAL_2"/>
    <property type="match status" value="1"/>
</dbReference>
<comment type="caution">
    <text evidence="6">The sequence shown here is derived from an EMBL/GenBank/DDBJ whole genome shotgun (WGS) entry which is preliminary data.</text>
</comment>
<gene>
    <name evidence="6" type="ORF">D9619_006856</name>
</gene>
<dbReference type="EMBL" id="JAACJJ010000042">
    <property type="protein sequence ID" value="KAF5316353.1"/>
    <property type="molecule type" value="Genomic_DNA"/>
</dbReference>
<dbReference type="PANTHER" id="PTHR31001">
    <property type="entry name" value="UNCHARACTERIZED TRANSCRIPTIONAL REGULATORY PROTEIN"/>
    <property type="match status" value="1"/>
</dbReference>
<reference evidence="6 7" key="1">
    <citation type="journal article" date="2020" name="ISME J.">
        <title>Uncovering the hidden diversity of litter-decomposition mechanisms in mushroom-forming fungi.</title>
        <authorList>
            <person name="Floudas D."/>
            <person name="Bentzer J."/>
            <person name="Ahren D."/>
            <person name="Johansson T."/>
            <person name="Persson P."/>
            <person name="Tunlid A."/>
        </authorList>
    </citation>
    <scope>NUCLEOTIDE SEQUENCE [LARGE SCALE GENOMIC DNA]</scope>
    <source>
        <strain evidence="6 7">CBS 101986</strain>
    </source>
</reference>
<feature type="compositionally biased region" description="Low complexity" evidence="4">
    <location>
        <begin position="805"/>
        <end position="831"/>
    </location>
</feature>
<name>A0A8H5B4F9_9AGAR</name>
<evidence type="ECO:0000313" key="6">
    <source>
        <dbReference type="EMBL" id="KAF5316353.1"/>
    </source>
</evidence>
<accession>A0A8H5B4F9</accession>
<dbReference type="PANTHER" id="PTHR31001:SF56">
    <property type="entry name" value="ZN(2)-C6 FUNGAL-TYPE DOMAIN-CONTAINING PROTEIN"/>
    <property type="match status" value="1"/>
</dbReference>
<dbReference type="CDD" id="cd00067">
    <property type="entry name" value="GAL4"/>
    <property type="match status" value="1"/>
</dbReference>
<keyword evidence="3" id="KW-0539">Nucleus</keyword>
<evidence type="ECO:0000256" key="3">
    <source>
        <dbReference type="ARBA" id="ARBA00023242"/>
    </source>
</evidence>
<sequence>MPVDTTRVASPRRTQKKLTEEELKDIDRKRLLGELSCAECRRLKLRCDKKLPCGSCYRRGCESICPLGILAAGQGTRFILADTQQLHDKIYEMSNRIRQLEDALAILQSTVSDQRHPLLNDDLLKIKFGSEAINARENHDTDEEDQTGKSIDALGTLTLGSAGEMHYFGRSAGSETLMVRANEDVDELSDDDSQIPPDLAQEVDKLADLFPFSTKIRPDPKGLELVKSSLPPRERAQELCKAYIEHASYFFRPIKAGEPLDLLLISIYGKQAGAPEMSSEEFDRNTADITSNIPHSLATLYFVFALGSLLDLNLKPFNGEAEKYYDLGRASLSLRTVYDSPNMFSVKALGLMATYHSLAGRKYSRDSAWCVMSFAAKLAQSIGLHRDSARWRMDNKTVQRRRNLFWEVFSADVSHSLALGRPPAIHLSYVDCEYPIDDDASLSNAAEHQTGFWHMKHLFARDIYYSVAESTLVARSPSYSTILDLDRKVREVSFPPKFNPYASKDDIGAEAFHSSSLSLRDFYASQHPMMYLHRSFFAQAMLDHPTNPLLSPFAPSFLTAYRSASVIIKACVHHFERCAAMAMRLWFLMNHVFSAAVIVGTVVTRSPNSNIASIALRDFNMALMLFEKTAEQSQRAKVALGILLKLKEKAIQIYEKHSELHVAPAAAALTDDFEDDLAIFGGQLKILDRKDKGHRRTASSPPTSSSSPHTISSGGTSPILGAGFNFGLPDVHPSLIAYLNQDAVKKTMDVDPLGRPNGNSIFGSTLQQISNPQRQTQIELDPQVNSMSQAYERASQTQGTAARTAPVAAGSPGAASSSSSNPASPQHAPSALQSRTFSAAGANNHSSQQWPSSSVYESLLPRPASSTALQRVDPPQYQRISQLINNTGTGALPAVDFSQQYNVPPNATGYLTGAQQLRPGYDYSNYGYTTSAVPGNPTGTNISNFQLPLQYGGSATNIAPNLDFWSNQQFNTNMDTSGAIDMGLSSESGMDAGWISFMRDCGIMDVSGDKTNG</sequence>
<organism evidence="6 7">
    <name type="scientific">Psilocybe cf. subviscida</name>
    <dbReference type="NCBI Taxonomy" id="2480587"/>
    <lineage>
        <taxon>Eukaryota</taxon>
        <taxon>Fungi</taxon>
        <taxon>Dikarya</taxon>
        <taxon>Basidiomycota</taxon>
        <taxon>Agaricomycotina</taxon>
        <taxon>Agaricomycetes</taxon>
        <taxon>Agaricomycetidae</taxon>
        <taxon>Agaricales</taxon>
        <taxon>Agaricineae</taxon>
        <taxon>Strophariaceae</taxon>
        <taxon>Psilocybe</taxon>
    </lineage>
</organism>
<dbReference type="InterPro" id="IPR036864">
    <property type="entry name" value="Zn2-C6_fun-type_DNA-bd_sf"/>
</dbReference>
<feature type="region of interest" description="Disordered" evidence="4">
    <location>
        <begin position="788"/>
        <end position="833"/>
    </location>
</feature>
<dbReference type="GO" id="GO:0005634">
    <property type="term" value="C:nucleus"/>
    <property type="evidence" value="ECO:0007669"/>
    <property type="project" value="UniProtKB-SubCell"/>
</dbReference>
<dbReference type="OrthoDB" id="424974at2759"/>
<dbReference type="GO" id="GO:0000981">
    <property type="term" value="F:DNA-binding transcription factor activity, RNA polymerase II-specific"/>
    <property type="evidence" value="ECO:0007669"/>
    <property type="project" value="InterPro"/>
</dbReference>
<dbReference type="GO" id="GO:0008270">
    <property type="term" value="F:zinc ion binding"/>
    <property type="evidence" value="ECO:0007669"/>
    <property type="project" value="InterPro"/>
</dbReference>
<dbReference type="Gene3D" id="4.10.240.10">
    <property type="entry name" value="Zn(2)-C6 fungal-type DNA-binding domain"/>
    <property type="match status" value="1"/>
</dbReference>
<evidence type="ECO:0000256" key="1">
    <source>
        <dbReference type="ARBA" id="ARBA00004123"/>
    </source>
</evidence>
<evidence type="ECO:0000256" key="4">
    <source>
        <dbReference type="SAM" id="MobiDB-lite"/>
    </source>
</evidence>
<evidence type="ECO:0000256" key="2">
    <source>
        <dbReference type="ARBA" id="ARBA00022723"/>
    </source>
</evidence>
<feature type="region of interest" description="Disordered" evidence="4">
    <location>
        <begin position="690"/>
        <end position="714"/>
    </location>
</feature>
<dbReference type="GO" id="GO:0003677">
    <property type="term" value="F:DNA binding"/>
    <property type="evidence" value="ECO:0007669"/>
    <property type="project" value="InterPro"/>
</dbReference>
<feature type="compositionally biased region" description="Polar residues" evidence="4">
    <location>
        <begin position="788"/>
        <end position="801"/>
    </location>
</feature>
<keyword evidence="7" id="KW-1185">Reference proteome</keyword>
<dbReference type="CDD" id="cd12148">
    <property type="entry name" value="fungal_TF_MHR"/>
    <property type="match status" value="1"/>
</dbReference>
<protein>
    <recommendedName>
        <fullName evidence="5">Zn(2)-C6 fungal-type domain-containing protein</fullName>
    </recommendedName>
</protein>
<dbReference type="InterPro" id="IPR007219">
    <property type="entry name" value="XnlR_reg_dom"/>
</dbReference>
<proteinExistence type="predicted"/>
<dbReference type="GO" id="GO:0006351">
    <property type="term" value="P:DNA-templated transcription"/>
    <property type="evidence" value="ECO:0007669"/>
    <property type="project" value="InterPro"/>
</dbReference>
<dbReference type="PROSITE" id="PS00463">
    <property type="entry name" value="ZN2_CY6_FUNGAL_1"/>
    <property type="match status" value="1"/>
</dbReference>
<comment type="subcellular location">
    <subcellularLocation>
        <location evidence="1">Nucleus</location>
    </subcellularLocation>
</comment>
<feature type="domain" description="Zn(2)-C6 fungal-type" evidence="5">
    <location>
        <begin position="36"/>
        <end position="67"/>
    </location>
</feature>
<evidence type="ECO:0000313" key="7">
    <source>
        <dbReference type="Proteomes" id="UP000567179"/>
    </source>
</evidence>
<dbReference type="SMART" id="SM00906">
    <property type="entry name" value="Fungal_trans"/>
    <property type="match status" value="1"/>
</dbReference>